<accession>A0A7X5SC33</accession>
<name>A0A7X5SC33_XANPE</name>
<gene>
    <name evidence="1" type="ORF">G3W61_29565</name>
</gene>
<dbReference type="Gene3D" id="2.60.120.260">
    <property type="entry name" value="Galactose-binding domain-like"/>
    <property type="match status" value="1"/>
</dbReference>
<dbReference type="EMBL" id="JAAGYU010001525">
    <property type="protein sequence ID" value="NEL80390.1"/>
    <property type="molecule type" value="Genomic_DNA"/>
</dbReference>
<protein>
    <submittedName>
        <fullName evidence="1">Beta-hexosaminidase</fullName>
    </submittedName>
</protein>
<organism evidence="1 2">
    <name type="scientific">Xanthomonas perforans</name>
    <dbReference type="NCBI Taxonomy" id="442694"/>
    <lineage>
        <taxon>Bacteria</taxon>
        <taxon>Pseudomonadati</taxon>
        <taxon>Pseudomonadota</taxon>
        <taxon>Gammaproteobacteria</taxon>
        <taxon>Lysobacterales</taxon>
        <taxon>Lysobacteraceae</taxon>
        <taxon>Xanthomonas</taxon>
    </lineage>
</organism>
<sequence>RGELEVRLGCEGELIASVQLPNSATLGEQFTLETALPARTGIHDLCLRFTAPIRGPLYAIGAVQLIETTAQAPPAATR</sequence>
<dbReference type="Proteomes" id="UP000471082">
    <property type="component" value="Unassembled WGS sequence"/>
</dbReference>
<proteinExistence type="predicted"/>
<comment type="caution">
    <text evidence="1">The sequence shown here is derived from an EMBL/GenBank/DDBJ whole genome shotgun (WGS) entry which is preliminary data.</text>
</comment>
<evidence type="ECO:0000313" key="1">
    <source>
        <dbReference type="EMBL" id="NEL80390.1"/>
    </source>
</evidence>
<feature type="non-terminal residue" evidence="1">
    <location>
        <position position="1"/>
    </location>
</feature>
<evidence type="ECO:0000313" key="2">
    <source>
        <dbReference type="Proteomes" id="UP000471082"/>
    </source>
</evidence>
<reference evidence="1 2" key="1">
    <citation type="submission" date="2019-11" db="EMBL/GenBank/DDBJ databases">
        <title>Genome-resolved metagenomics to study the prevalence of co-infection and intraspecific heterogeneity among plant pathogen metapopulations.</title>
        <authorList>
            <person name="Newberry E."/>
            <person name="Bhandari R."/>
            <person name="Kemble J."/>
            <person name="Sikora E."/>
            <person name="Potnis N."/>
        </authorList>
    </citation>
    <scope>NUCLEOTIDE SEQUENCE [LARGE SCALE GENOMIC DNA]</scope>
    <source>
        <strain evidence="1">Xp_Tom_Tuscaloosa_18b</strain>
    </source>
</reference>
<dbReference type="AlphaFoldDB" id="A0A7X5SC33"/>